<sequence length="213" mass="22773">EGRERRASRCLVMCGNGVSLEAALANGTSFGAHAIVPARNKCGHLRQASSYPLGDVAVPEKSNSEHLMRATGSSLGGSASGPPFYASRDRSRLRRIVRPCMRTEVQITGRGDRDLSHDVNFMSLDRTIHRARSLSVNLRQSRKVKGHLKSRRAGGTDADDGCGEGTGAYPGTVPFGMTSPSSLVDVVRSKGQHPIAHLLDMGPLFSTSLSPHV</sequence>
<gene>
    <name evidence="2" type="ORF">ALC60_07642</name>
</gene>
<proteinExistence type="predicted"/>
<feature type="non-terminal residue" evidence="2">
    <location>
        <position position="1"/>
    </location>
</feature>
<feature type="region of interest" description="Disordered" evidence="1">
    <location>
        <begin position="142"/>
        <end position="165"/>
    </location>
</feature>
<accession>A0A151WZ89</accession>
<keyword evidence="3" id="KW-1185">Reference proteome</keyword>
<protein>
    <submittedName>
        <fullName evidence="2">Uncharacterized protein</fullName>
    </submittedName>
</protein>
<evidence type="ECO:0000256" key="1">
    <source>
        <dbReference type="SAM" id="MobiDB-lite"/>
    </source>
</evidence>
<reference evidence="2 3" key="1">
    <citation type="submission" date="2015-09" db="EMBL/GenBank/DDBJ databases">
        <title>Trachymyrmex zeteki WGS genome.</title>
        <authorList>
            <person name="Nygaard S."/>
            <person name="Hu H."/>
            <person name="Boomsma J."/>
            <person name="Zhang G."/>
        </authorList>
    </citation>
    <scope>NUCLEOTIDE SEQUENCE [LARGE SCALE GENOMIC DNA]</scope>
    <source>
        <strain evidence="2">Tzet28-1</strain>
        <tissue evidence="2">Whole body</tissue>
    </source>
</reference>
<name>A0A151WZ89_9HYME</name>
<evidence type="ECO:0000313" key="2">
    <source>
        <dbReference type="EMBL" id="KYQ53214.1"/>
    </source>
</evidence>
<dbReference type="AlphaFoldDB" id="A0A151WZ89"/>
<feature type="compositionally biased region" description="Basic residues" evidence="1">
    <location>
        <begin position="142"/>
        <end position="152"/>
    </location>
</feature>
<dbReference type="Proteomes" id="UP000075809">
    <property type="component" value="Unassembled WGS sequence"/>
</dbReference>
<dbReference type="EMBL" id="KQ982648">
    <property type="protein sequence ID" value="KYQ53214.1"/>
    <property type="molecule type" value="Genomic_DNA"/>
</dbReference>
<evidence type="ECO:0000313" key="3">
    <source>
        <dbReference type="Proteomes" id="UP000075809"/>
    </source>
</evidence>
<organism evidence="2 3">
    <name type="scientific">Mycetomoellerius zeteki</name>
    <dbReference type="NCBI Taxonomy" id="64791"/>
    <lineage>
        <taxon>Eukaryota</taxon>
        <taxon>Metazoa</taxon>
        <taxon>Ecdysozoa</taxon>
        <taxon>Arthropoda</taxon>
        <taxon>Hexapoda</taxon>
        <taxon>Insecta</taxon>
        <taxon>Pterygota</taxon>
        <taxon>Neoptera</taxon>
        <taxon>Endopterygota</taxon>
        <taxon>Hymenoptera</taxon>
        <taxon>Apocrita</taxon>
        <taxon>Aculeata</taxon>
        <taxon>Formicoidea</taxon>
        <taxon>Formicidae</taxon>
        <taxon>Myrmicinae</taxon>
        <taxon>Mycetomoellerius</taxon>
    </lineage>
</organism>